<organism evidence="7 8">
    <name type="scientific">Corynebacterium atypicum</name>
    <dbReference type="NCBI Taxonomy" id="191610"/>
    <lineage>
        <taxon>Bacteria</taxon>
        <taxon>Bacillati</taxon>
        <taxon>Actinomycetota</taxon>
        <taxon>Actinomycetes</taxon>
        <taxon>Mycobacteriales</taxon>
        <taxon>Corynebacteriaceae</taxon>
        <taxon>Corynebacterium</taxon>
    </lineage>
</organism>
<sequence>MTVPLWIWAVTLVVILGFFVFDFYSHVRTPHEPSLKEAAGWSIFYVVLALLFGVFVYVVWTHQHGVEFLTGYVTEKALSIDNLFVFALIMGAFQIPRKYQQKVLLIGIALALFFRLLFILAGAAVIEAWSDVFYIFGIFLLVTAAKMVIDEARDAPPTDPNDMWVIKALRKVVPVTTGFESDHLIVHKKGAHAVTPLMVALIAIGLIDVMFALDSIPAIYGITTEAYLVFTTNAFSLLGLRQMYFLLDGLLDRLVYLSYGLSMILGFIGVKLILHALHENNLPFINGGENLESAPEVGTEASLIVIVVVLTITVVASVWKNKRDQASGAVDTRQKAPRE</sequence>
<feature type="transmembrane region" description="Helical" evidence="6">
    <location>
        <begin position="254"/>
        <end position="277"/>
    </location>
</feature>
<feature type="transmembrane region" description="Helical" evidence="6">
    <location>
        <begin position="226"/>
        <end position="247"/>
    </location>
</feature>
<keyword evidence="4 6" id="KW-1133">Transmembrane helix</keyword>
<comment type="similarity">
    <text evidence="2">Belongs to the TerC family.</text>
</comment>
<reference evidence="7 8" key="1">
    <citation type="submission" date="2014-07" db="EMBL/GenBank/DDBJ databases">
        <title>Complete genome sequence of Corynebacterium atypicum DSM 44849: identifiction of the mycolic acid biosynthesis genes.</title>
        <authorList>
            <person name="Tippelt A."/>
            <person name="Mollmann S."/>
            <person name="Albersmeier A."/>
            <person name="Jaenicke S."/>
            <person name="Ruckert C."/>
            <person name="Tauch A."/>
        </authorList>
    </citation>
    <scope>NUCLEOTIDE SEQUENCE [LARGE SCALE GENOMIC DNA]</scope>
    <source>
        <strain evidence="7 8">R2070</strain>
    </source>
</reference>
<dbReference type="InterPro" id="IPR022369">
    <property type="entry name" value="Integral_membrane_TerC_rswitch"/>
</dbReference>
<dbReference type="PANTHER" id="PTHR30238:SF0">
    <property type="entry name" value="THYLAKOID MEMBRANE PROTEIN TERC, CHLOROPLASTIC"/>
    <property type="match status" value="1"/>
</dbReference>
<evidence type="ECO:0000256" key="4">
    <source>
        <dbReference type="ARBA" id="ARBA00022989"/>
    </source>
</evidence>
<comment type="subcellular location">
    <subcellularLocation>
        <location evidence="1">Membrane</location>
        <topology evidence="1">Multi-pass membrane protein</topology>
    </subcellularLocation>
</comment>
<dbReference type="PANTHER" id="PTHR30238">
    <property type="entry name" value="MEMBRANE BOUND PREDICTED REDOX MODULATOR"/>
    <property type="match status" value="1"/>
</dbReference>
<keyword evidence="8" id="KW-1185">Reference proteome</keyword>
<dbReference type="Proteomes" id="UP000028504">
    <property type="component" value="Chromosome"/>
</dbReference>
<evidence type="ECO:0000256" key="3">
    <source>
        <dbReference type="ARBA" id="ARBA00022692"/>
    </source>
</evidence>
<feature type="transmembrane region" description="Helical" evidence="6">
    <location>
        <begin position="197"/>
        <end position="220"/>
    </location>
</feature>
<dbReference type="InterPro" id="IPR005496">
    <property type="entry name" value="Integral_membrane_TerC"/>
</dbReference>
<dbReference type="Pfam" id="PF03741">
    <property type="entry name" value="TerC"/>
    <property type="match status" value="1"/>
</dbReference>
<dbReference type="EMBL" id="CP008944">
    <property type="protein sequence ID" value="AIG63996.1"/>
    <property type="molecule type" value="Genomic_DNA"/>
</dbReference>
<evidence type="ECO:0000256" key="1">
    <source>
        <dbReference type="ARBA" id="ARBA00004141"/>
    </source>
</evidence>
<evidence type="ECO:0000313" key="8">
    <source>
        <dbReference type="Proteomes" id="UP000028504"/>
    </source>
</evidence>
<protein>
    <submittedName>
        <fullName evidence="7">Tellurium resistance protein TerC</fullName>
    </submittedName>
</protein>
<feature type="transmembrane region" description="Helical" evidence="6">
    <location>
        <begin position="103"/>
        <end position="126"/>
    </location>
</feature>
<evidence type="ECO:0000256" key="5">
    <source>
        <dbReference type="ARBA" id="ARBA00023136"/>
    </source>
</evidence>
<dbReference type="NCBIfam" id="TIGR03718">
    <property type="entry name" value="R_switched_Alx"/>
    <property type="match status" value="1"/>
</dbReference>
<feature type="transmembrane region" description="Helical" evidence="6">
    <location>
        <begin position="80"/>
        <end position="96"/>
    </location>
</feature>
<evidence type="ECO:0000313" key="7">
    <source>
        <dbReference type="EMBL" id="AIG63996.1"/>
    </source>
</evidence>
<accession>A0ABN4DFA9</accession>
<keyword evidence="3 6" id="KW-0812">Transmembrane</keyword>
<evidence type="ECO:0000256" key="6">
    <source>
        <dbReference type="SAM" id="Phobius"/>
    </source>
</evidence>
<gene>
    <name evidence="7" type="ORF">CATYP_04260</name>
</gene>
<feature type="transmembrane region" description="Helical" evidence="6">
    <location>
        <begin position="297"/>
        <end position="319"/>
    </location>
</feature>
<keyword evidence="5 6" id="KW-0472">Membrane</keyword>
<feature type="transmembrane region" description="Helical" evidence="6">
    <location>
        <begin position="132"/>
        <end position="149"/>
    </location>
</feature>
<name>A0ABN4DFA9_9CORY</name>
<proteinExistence type="inferred from homology"/>
<evidence type="ECO:0000256" key="2">
    <source>
        <dbReference type="ARBA" id="ARBA00007511"/>
    </source>
</evidence>
<feature type="transmembrane region" description="Helical" evidence="6">
    <location>
        <begin position="6"/>
        <end position="27"/>
    </location>
</feature>
<dbReference type="RefSeq" id="WP_038605135.1">
    <property type="nucleotide sequence ID" value="NZ_CP008944.1"/>
</dbReference>
<feature type="transmembrane region" description="Helical" evidence="6">
    <location>
        <begin position="39"/>
        <end position="60"/>
    </location>
</feature>